<name>A0AAD6FWU5_9TELE</name>
<dbReference type="AlphaFoldDB" id="A0AAD6FWU5"/>
<dbReference type="Proteomes" id="UP001219934">
    <property type="component" value="Unassembled WGS sequence"/>
</dbReference>
<organism evidence="1 2">
    <name type="scientific">Pogonophryne albipinna</name>
    <dbReference type="NCBI Taxonomy" id="1090488"/>
    <lineage>
        <taxon>Eukaryota</taxon>
        <taxon>Metazoa</taxon>
        <taxon>Chordata</taxon>
        <taxon>Craniata</taxon>
        <taxon>Vertebrata</taxon>
        <taxon>Euteleostomi</taxon>
        <taxon>Actinopterygii</taxon>
        <taxon>Neopterygii</taxon>
        <taxon>Teleostei</taxon>
        <taxon>Neoteleostei</taxon>
        <taxon>Acanthomorphata</taxon>
        <taxon>Eupercaria</taxon>
        <taxon>Perciformes</taxon>
        <taxon>Notothenioidei</taxon>
        <taxon>Pogonophryne</taxon>
    </lineage>
</organism>
<comment type="caution">
    <text evidence="1">The sequence shown here is derived from an EMBL/GenBank/DDBJ whole genome shotgun (WGS) entry which is preliminary data.</text>
</comment>
<sequence length="70" mass="7925">MAGEVDIFTFLKRRNIPDNIVHQLKDDKIDINVINVMTDEELGKYIERYGGPTCTPSLLSANNGDKRNNC</sequence>
<dbReference type="EMBL" id="JAPTMU010000001">
    <property type="protein sequence ID" value="KAJ4948994.1"/>
    <property type="molecule type" value="Genomic_DNA"/>
</dbReference>
<keyword evidence="2" id="KW-1185">Reference proteome</keyword>
<evidence type="ECO:0000313" key="1">
    <source>
        <dbReference type="EMBL" id="KAJ4948994.1"/>
    </source>
</evidence>
<proteinExistence type="predicted"/>
<evidence type="ECO:0000313" key="2">
    <source>
        <dbReference type="Proteomes" id="UP001219934"/>
    </source>
</evidence>
<reference evidence="1" key="1">
    <citation type="submission" date="2022-11" db="EMBL/GenBank/DDBJ databases">
        <title>Chromosome-level genome of Pogonophryne albipinna.</title>
        <authorList>
            <person name="Jo E."/>
        </authorList>
    </citation>
    <scope>NUCLEOTIDE SEQUENCE</scope>
    <source>
        <strain evidence="1">SGF0006</strain>
        <tissue evidence="1">Muscle</tissue>
    </source>
</reference>
<gene>
    <name evidence="1" type="ORF">JOQ06_020514</name>
</gene>
<accession>A0AAD6FWU5</accession>
<protein>
    <submittedName>
        <fullName evidence="1">Uncharacterized protein</fullName>
    </submittedName>
</protein>